<name>A0ABU2BC17_9CORY</name>
<organism evidence="1 2">
    <name type="scientific">Corynebacterium felinum</name>
    <dbReference type="NCBI Taxonomy" id="131318"/>
    <lineage>
        <taxon>Bacteria</taxon>
        <taxon>Bacillati</taxon>
        <taxon>Actinomycetota</taxon>
        <taxon>Actinomycetes</taxon>
        <taxon>Mycobacteriales</taxon>
        <taxon>Corynebacteriaceae</taxon>
        <taxon>Corynebacterium</taxon>
    </lineage>
</organism>
<comment type="caution">
    <text evidence="1">The sequence shown here is derived from an EMBL/GenBank/DDBJ whole genome shotgun (WGS) entry which is preliminary data.</text>
</comment>
<keyword evidence="2" id="KW-1185">Reference proteome</keyword>
<dbReference type="EMBL" id="JAVDYF010000001">
    <property type="protein sequence ID" value="MDR7355911.1"/>
    <property type="molecule type" value="Genomic_DNA"/>
</dbReference>
<accession>A0ABU2BC17</accession>
<evidence type="ECO:0000313" key="2">
    <source>
        <dbReference type="Proteomes" id="UP001183619"/>
    </source>
</evidence>
<proteinExistence type="predicted"/>
<evidence type="ECO:0000313" key="1">
    <source>
        <dbReference type="EMBL" id="MDR7355911.1"/>
    </source>
</evidence>
<gene>
    <name evidence="1" type="ORF">J2S37_002449</name>
</gene>
<sequence length="42" mass="4582">MLWPDFSDKFTIGGIAVFDCKGCHSFKILAHGVFMGGEFNSA</sequence>
<reference evidence="1 2" key="1">
    <citation type="submission" date="2023-07" db="EMBL/GenBank/DDBJ databases">
        <title>Sequencing the genomes of 1000 actinobacteria strains.</title>
        <authorList>
            <person name="Klenk H.-P."/>
        </authorList>
    </citation>
    <scope>NUCLEOTIDE SEQUENCE [LARGE SCALE GENOMIC DNA]</scope>
    <source>
        <strain evidence="1 2">DSM 44508</strain>
    </source>
</reference>
<dbReference type="Proteomes" id="UP001183619">
    <property type="component" value="Unassembled WGS sequence"/>
</dbReference>
<protein>
    <submittedName>
        <fullName evidence="1">Uncharacterized protein</fullName>
    </submittedName>
</protein>